<dbReference type="Proteomes" id="UP001447151">
    <property type="component" value="Unassembled WGS sequence"/>
</dbReference>
<accession>A0ABV1JML2</accession>
<gene>
    <name evidence="1" type="ORF">ABM124_10625</name>
</gene>
<proteinExistence type="predicted"/>
<dbReference type="EMBL" id="JBECZB010000023">
    <property type="protein sequence ID" value="MEQ3511719.1"/>
    <property type="molecule type" value="Genomic_DNA"/>
</dbReference>
<organism evidence="1 2">
    <name type="scientific">Neisseria polysaccharea</name>
    <dbReference type="NCBI Taxonomy" id="489"/>
    <lineage>
        <taxon>Bacteria</taxon>
        <taxon>Pseudomonadati</taxon>
        <taxon>Pseudomonadota</taxon>
        <taxon>Betaproteobacteria</taxon>
        <taxon>Neisseriales</taxon>
        <taxon>Neisseriaceae</taxon>
        <taxon>Neisseria</taxon>
    </lineage>
</organism>
<sequence length="61" mass="6880">MRSNLTFSQSDFPILFTLVRNAERYFADDSNTLLMKTRQFAELTAKTVAANYGLAELENGS</sequence>
<name>A0ABV1JML2_NEIPO</name>
<reference evidence="1 2" key="1">
    <citation type="submission" date="2024-05" db="EMBL/GenBank/DDBJ databases">
        <authorList>
            <person name="Matzinger S.R."/>
            <person name="Bankers L."/>
            <person name="Rossheim A."/>
            <person name="Hetherington-Rauth M.C."/>
            <person name="Smith A."/>
            <person name="Baird S."/>
            <person name="Polanco D."/>
        </authorList>
    </citation>
    <scope>NUCLEOTIDE SEQUENCE [LARGE SCALE GENOMIC DNA]</scope>
    <source>
        <strain evidence="1 2">2024CJ-00066</strain>
    </source>
</reference>
<dbReference type="RefSeq" id="WP_308185211.1">
    <property type="nucleotide sequence ID" value="NZ_CAUJPH010000005.1"/>
</dbReference>
<evidence type="ECO:0000313" key="2">
    <source>
        <dbReference type="Proteomes" id="UP001447151"/>
    </source>
</evidence>
<protein>
    <submittedName>
        <fullName evidence="1">Uncharacterized protein</fullName>
    </submittedName>
</protein>
<comment type="caution">
    <text evidence="1">The sequence shown here is derived from an EMBL/GenBank/DDBJ whole genome shotgun (WGS) entry which is preliminary data.</text>
</comment>
<keyword evidence="2" id="KW-1185">Reference proteome</keyword>
<evidence type="ECO:0000313" key="1">
    <source>
        <dbReference type="EMBL" id="MEQ3511719.1"/>
    </source>
</evidence>